<feature type="region of interest" description="Disordered" evidence="1">
    <location>
        <begin position="384"/>
        <end position="412"/>
    </location>
</feature>
<protein>
    <submittedName>
        <fullName evidence="2">Uncharacterized protein</fullName>
    </submittedName>
</protein>
<organism evidence="2">
    <name type="scientific">bioreactor metagenome</name>
    <dbReference type="NCBI Taxonomy" id="1076179"/>
    <lineage>
        <taxon>unclassified sequences</taxon>
        <taxon>metagenomes</taxon>
        <taxon>ecological metagenomes</taxon>
    </lineage>
</organism>
<feature type="region of interest" description="Disordered" evidence="1">
    <location>
        <begin position="474"/>
        <end position="501"/>
    </location>
</feature>
<comment type="caution">
    <text evidence="2">The sequence shown here is derived from an EMBL/GenBank/DDBJ whole genome shotgun (WGS) entry which is preliminary data.</text>
</comment>
<proteinExistence type="predicted"/>
<evidence type="ECO:0000313" key="2">
    <source>
        <dbReference type="EMBL" id="MPM08771.1"/>
    </source>
</evidence>
<evidence type="ECO:0000256" key="1">
    <source>
        <dbReference type="SAM" id="MobiDB-lite"/>
    </source>
</evidence>
<sequence>MRAAPEEVTRQFDPVEEARDALLDLATREAAEILQRLGHLRGQPPVGIERGKGVLKHHLHVAPRPAQPLGAEGADLVCPQSDLAAGRLDQAQDRATAGRFATAAFAHQREGLAGLQIEGDILDRMNIGDRPAQNPALDRKTRRQLLHRQERRAHARRRFRRFGARGHRCHRRRMIVMQPGEALRHLGAGHRPQTRHRRQQPAGVILLRRLEDLGHRAGLDDVSAIHHHHPVGHLRHDGYVMREEQHGHPVFALEPVDQAEDFGLDRDVERGGRFVRDQQARLAGHRHRDDDALAHPPRQLVRILREAALGLGDTDLPQKLERARAGLCGGQAAVLTQTIGQLMSDREDRIERGHRLLKDHSDLIAAKGTHRGVIRLRDIHDRSVGARKPQGAPGDPAASEFHQPHQRQRGHRLARATLPDDADGFARTDGKADVAHADDGLALALEFDAQMLDRDDGGDLRHACFLGSRMSRNVSPSMFSPSTVSATAAPGTSPVHGPRSR</sequence>
<gene>
    <name evidence="2" type="ORF">SDC9_55087</name>
</gene>
<accession>A0A644WYV1</accession>
<dbReference type="AntiFam" id="ANF00142">
    <property type="entry name" value="Shadow ORF (opposite yadG)"/>
</dbReference>
<feature type="compositionally biased region" description="Polar residues" evidence="1">
    <location>
        <begin position="474"/>
        <end position="486"/>
    </location>
</feature>
<dbReference type="EMBL" id="VSSQ01001488">
    <property type="protein sequence ID" value="MPM08771.1"/>
    <property type="molecule type" value="Genomic_DNA"/>
</dbReference>
<reference evidence="2" key="1">
    <citation type="submission" date="2019-08" db="EMBL/GenBank/DDBJ databases">
        <authorList>
            <person name="Kucharzyk K."/>
            <person name="Murdoch R.W."/>
            <person name="Higgins S."/>
            <person name="Loffler F."/>
        </authorList>
    </citation>
    <scope>NUCLEOTIDE SEQUENCE</scope>
</reference>
<dbReference type="AlphaFoldDB" id="A0A644WYV1"/>
<dbReference type="AntiFam" id="ANF00095">
    <property type="entry name" value="Shadow ORF (opposite ABC transporters)"/>
</dbReference>
<name>A0A644WYV1_9ZZZZ</name>